<organism evidence="1 2">
    <name type="scientific">Pistacia atlantica</name>
    <dbReference type="NCBI Taxonomy" id="434234"/>
    <lineage>
        <taxon>Eukaryota</taxon>
        <taxon>Viridiplantae</taxon>
        <taxon>Streptophyta</taxon>
        <taxon>Embryophyta</taxon>
        <taxon>Tracheophyta</taxon>
        <taxon>Spermatophyta</taxon>
        <taxon>Magnoliopsida</taxon>
        <taxon>eudicotyledons</taxon>
        <taxon>Gunneridae</taxon>
        <taxon>Pentapetalae</taxon>
        <taxon>rosids</taxon>
        <taxon>malvids</taxon>
        <taxon>Sapindales</taxon>
        <taxon>Anacardiaceae</taxon>
        <taxon>Pistacia</taxon>
    </lineage>
</organism>
<gene>
    <name evidence="1" type="ORF">Patl1_31277</name>
</gene>
<dbReference type="EMBL" id="CM047907">
    <property type="protein sequence ID" value="KAJ0083817.1"/>
    <property type="molecule type" value="Genomic_DNA"/>
</dbReference>
<proteinExistence type="predicted"/>
<reference evidence="2" key="1">
    <citation type="journal article" date="2023" name="G3 (Bethesda)">
        <title>Genome assembly and association tests identify interacting loci associated with vigor, precocity, and sex in interspecific pistachio rootstocks.</title>
        <authorList>
            <person name="Palmer W."/>
            <person name="Jacygrad E."/>
            <person name="Sagayaradj S."/>
            <person name="Cavanaugh K."/>
            <person name="Han R."/>
            <person name="Bertier L."/>
            <person name="Beede B."/>
            <person name="Kafkas S."/>
            <person name="Golino D."/>
            <person name="Preece J."/>
            <person name="Michelmore R."/>
        </authorList>
    </citation>
    <scope>NUCLEOTIDE SEQUENCE [LARGE SCALE GENOMIC DNA]</scope>
</reference>
<name>A0ACC1AAJ0_9ROSI</name>
<evidence type="ECO:0000313" key="2">
    <source>
        <dbReference type="Proteomes" id="UP001164250"/>
    </source>
</evidence>
<evidence type="ECO:0000313" key="1">
    <source>
        <dbReference type="EMBL" id="KAJ0083817.1"/>
    </source>
</evidence>
<comment type="caution">
    <text evidence="1">The sequence shown here is derived from an EMBL/GenBank/DDBJ whole genome shotgun (WGS) entry which is preliminary data.</text>
</comment>
<sequence length="629" mass="68272">MAEKIILPPSTLSTIPITSSFISKAQGFPLFTLSFKLQTTFKFPRYHSKPLSVPNISMSLNPSPSDSASTHRHRWSLQGKTALVTGGTRGIGRAIVEELVGFGARVHTCSRNESELKKCLRDWNGLGFQVTGSVCDVSVRDQRESLMESASSLFDGKLNILHPGAGSVVFTSSVSGFVSLKNMSVQGSTKGAINQLTRNLACEWAKDNIRCNAVAPWYIKTSMVEQVLSKKEYLEEVYSVTPARRLGDPTEVSSLVAFLCLPASSYITGQIICVDGGMSVNVMPGSAKPSVSFSSVSISWIVRLKITQLKTWAAETYSILTASPAIKSPNMIYTPHLDGRYIWLSTYNLQELLEVTAVEIMAQAESYSGLNRWNLQGMTALVTGGTKGLGHAVVEELADMGASVHTCSRNEAELNECIREWEMKGFKVTGTVCDVSSRAEGKKLMDRVSSLFNGKLNILVHNVGTSRGKPIIEQNAEDFSVVMTTNFESAYYLSQLAYPLLKTSGAGSIIFMSSVCGVVSVSGDATYSATKGAMNQLAKNLACEWARDNIRANSVAPWLIRTPLTAPHLDNETFMKEVVVRTPMGRTGEPKEVSSLVAFLCLPAASYITGQTICVDGGFTVNGLFFPRT</sequence>
<accession>A0ACC1AAJ0</accession>
<protein>
    <submittedName>
        <fullName evidence="1">Uncharacterized protein</fullName>
    </submittedName>
</protein>
<keyword evidence="2" id="KW-1185">Reference proteome</keyword>
<dbReference type="Proteomes" id="UP001164250">
    <property type="component" value="Chromosome 11"/>
</dbReference>